<dbReference type="GeneID" id="113496089"/>
<evidence type="ECO:0000256" key="1">
    <source>
        <dbReference type="SAM" id="MobiDB-lite"/>
    </source>
</evidence>
<feature type="region of interest" description="Disordered" evidence="1">
    <location>
        <begin position="142"/>
        <end position="184"/>
    </location>
</feature>
<keyword evidence="2" id="KW-1133">Transmembrane helix</keyword>
<dbReference type="OrthoDB" id="7301963at2759"/>
<reference evidence="4" key="1">
    <citation type="submission" date="2025-08" db="UniProtKB">
        <authorList>
            <consortium name="RefSeq"/>
        </authorList>
    </citation>
    <scope>IDENTIFICATION</scope>
</reference>
<proteinExistence type="predicted"/>
<dbReference type="KEGG" id="tnl:113496089"/>
<dbReference type="RefSeq" id="XP_026731008.1">
    <property type="nucleotide sequence ID" value="XM_026875207.1"/>
</dbReference>
<keyword evidence="3" id="KW-1185">Reference proteome</keyword>
<keyword evidence="2" id="KW-0812">Transmembrane</keyword>
<feature type="transmembrane region" description="Helical" evidence="2">
    <location>
        <begin position="6"/>
        <end position="29"/>
    </location>
</feature>
<dbReference type="InParanoid" id="A0A7E5VRM2"/>
<evidence type="ECO:0000313" key="3">
    <source>
        <dbReference type="Proteomes" id="UP000322000"/>
    </source>
</evidence>
<organism evidence="3 4">
    <name type="scientific">Trichoplusia ni</name>
    <name type="common">Cabbage looper</name>
    <dbReference type="NCBI Taxonomy" id="7111"/>
    <lineage>
        <taxon>Eukaryota</taxon>
        <taxon>Metazoa</taxon>
        <taxon>Ecdysozoa</taxon>
        <taxon>Arthropoda</taxon>
        <taxon>Hexapoda</taxon>
        <taxon>Insecta</taxon>
        <taxon>Pterygota</taxon>
        <taxon>Neoptera</taxon>
        <taxon>Endopterygota</taxon>
        <taxon>Lepidoptera</taxon>
        <taxon>Glossata</taxon>
        <taxon>Ditrysia</taxon>
        <taxon>Noctuoidea</taxon>
        <taxon>Noctuidae</taxon>
        <taxon>Plusiinae</taxon>
        <taxon>Trichoplusia</taxon>
    </lineage>
</organism>
<gene>
    <name evidence="4" type="primary">LOC113496089</name>
</gene>
<evidence type="ECO:0000256" key="2">
    <source>
        <dbReference type="SAM" id="Phobius"/>
    </source>
</evidence>
<keyword evidence="2" id="KW-0472">Membrane</keyword>
<evidence type="ECO:0000313" key="4">
    <source>
        <dbReference type="RefSeq" id="XP_026731008.1"/>
    </source>
</evidence>
<sequence>MESFHIIFHVLVITGLTIQFTEAGLITPIGGMSSISFRPLITTGYIQNSPILRQPNPGLTYINPVSPTPINGANSWFYVNRPTIQKGVLTQNPWFSGSTPSAVFNIPTGGPKTDNTPDYDAILAQRFPDAYKLLEELRRLNKKKEEQRKKEQRPNVSEGTTGEPDSKSDNIFTPDVKDIGHMTTTKPSMINGKYVMTKLTKKKFYQQAQPVRPESEKPETKEVVYFIDT</sequence>
<feature type="compositionally biased region" description="Basic and acidic residues" evidence="1">
    <location>
        <begin position="142"/>
        <end position="153"/>
    </location>
</feature>
<dbReference type="Proteomes" id="UP000322000">
    <property type="component" value="Chromosome 7"/>
</dbReference>
<name>A0A7E5VRM2_TRINI</name>
<dbReference type="AlphaFoldDB" id="A0A7E5VRM2"/>
<accession>A0A7E5VRM2</accession>
<protein>
    <submittedName>
        <fullName evidence="4">Uncharacterized protein LOC113496089</fullName>
    </submittedName>
</protein>